<dbReference type="EMBL" id="JADEWU010000103">
    <property type="protein sequence ID" value="MBE9146497.1"/>
    <property type="molecule type" value="Genomic_DNA"/>
</dbReference>
<keyword evidence="2" id="KW-1185">Reference proteome</keyword>
<dbReference type="SUPFAM" id="SSF52540">
    <property type="entry name" value="P-loop containing nucleoside triphosphate hydrolases"/>
    <property type="match status" value="1"/>
</dbReference>
<dbReference type="InterPro" id="IPR027417">
    <property type="entry name" value="P-loop_NTPase"/>
</dbReference>
<organism evidence="1 2">
    <name type="scientific">Planktothrix mougeotii LEGE 06226</name>
    <dbReference type="NCBI Taxonomy" id="1828728"/>
    <lineage>
        <taxon>Bacteria</taxon>
        <taxon>Bacillati</taxon>
        <taxon>Cyanobacteriota</taxon>
        <taxon>Cyanophyceae</taxon>
        <taxon>Oscillatoriophycideae</taxon>
        <taxon>Oscillatoriales</taxon>
        <taxon>Microcoleaceae</taxon>
        <taxon>Planktothrix</taxon>
    </lineage>
</organism>
<sequence length="454" mass="51937">MDYRTLSTKLRDLEKTAPVKAEVLKAVLQGQSFKAIADTRNTAEGTIRKQVADLYALLEMKTKGKQRRSELVELFSQYETELKQDGLTDYIPLSAIPPGSYPEPGCLPVDSPYFQERETDKILKQAFQIYQPSQPLLLIRVKGCKGFGKSSALTHLRHFLEQEQQHLVGLVNLENFPPDTLDNLNDLVYQFTYAVTQEFKTGLKDHEPRDLKSSWNDDIAPGLNCTSYLQDYVFSKIHQPKTLLIDGMDAVLESQSTSFPFSQLLRSWYEEKMKKVTTSPVIWPHLVIAYSTEPYAKYDQIAGSPLQNVGRDLELPELTKAQVLRQAQMYGLKGKLEAQVEVLMEWVGGHPELVNRSLYELVKNSQLTPNQLFNNAIQLNGVFDDYLLTNLQRLQANPKLLDCFKKIITDQDCDDDIDRFQLVKIGLIQSSSTTSVPYRLYREYFKKYLGIQND</sequence>
<gene>
    <name evidence="1" type="ORF">IQ236_25205</name>
</gene>
<dbReference type="Pfam" id="PF14516">
    <property type="entry name" value="AAA_35"/>
    <property type="match status" value="1"/>
</dbReference>
<dbReference type="Proteomes" id="UP000640725">
    <property type="component" value="Unassembled WGS sequence"/>
</dbReference>
<reference evidence="1 2" key="1">
    <citation type="submission" date="2020-10" db="EMBL/GenBank/DDBJ databases">
        <authorList>
            <person name="Castelo-Branco R."/>
            <person name="Eusebio N."/>
            <person name="Adriana R."/>
            <person name="Vieira A."/>
            <person name="Brugerolle De Fraissinette N."/>
            <person name="Rezende De Castro R."/>
            <person name="Schneider M.P."/>
            <person name="Vasconcelos V."/>
            <person name="Leao P.N."/>
        </authorList>
    </citation>
    <scope>NUCLEOTIDE SEQUENCE [LARGE SCALE GENOMIC DNA]</scope>
    <source>
        <strain evidence="1 2">LEGE 06226</strain>
    </source>
</reference>
<proteinExistence type="predicted"/>
<evidence type="ECO:0000313" key="2">
    <source>
        <dbReference type="Proteomes" id="UP000640725"/>
    </source>
</evidence>
<dbReference type="InterPro" id="IPR036388">
    <property type="entry name" value="WH-like_DNA-bd_sf"/>
</dbReference>
<dbReference type="RefSeq" id="WP_193871829.1">
    <property type="nucleotide sequence ID" value="NZ_JADEWU010000103.1"/>
</dbReference>
<comment type="caution">
    <text evidence="1">The sequence shown here is derived from an EMBL/GenBank/DDBJ whole genome shotgun (WGS) entry which is preliminary data.</text>
</comment>
<name>A0ABR9UJ65_9CYAN</name>
<dbReference type="Gene3D" id="1.10.10.10">
    <property type="entry name" value="Winged helix-like DNA-binding domain superfamily/Winged helix DNA-binding domain"/>
    <property type="match status" value="1"/>
</dbReference>
<protein>
    <submittedName>
        <fullName evidence="1">AAA-like domain-containing protein</fullName>
    </submittedName>
</protein>
<accession>A0ABR9UJ65</accession>
<evidence type="ECO:0000313" key="1">
    <source>
        <dbReference type="EMBL" id="MBE9146497.1"/>
    </source>
</evidence>